<dbReference type="InterPro" id="IPR016181">
    <property type="entry name" value="Acyl_CoA_acyltransferase"/>
</dbReference>
<dbReference type="SUPFAM" id="SSF55729">
    <property type="entry name" value="Acyl-CoA N-acyltransferases (Nat)"/>
    <property type="match status" value="1"/>
</dbReference>
<dbReference type="EMBL" id="BAAAUV010000011">
    <property type="protein sequence ID" value="GAA3220926.1"/>
    <property type="molecule type" value="Genomic_DNA"/>
</dbReference>
<keyword evidence="3" id="KW-1185">Reference proteome</keyword>
<evidence type="ECO:0000313" key="3">
    <source>
        <dbReference type="Proteomes" id="UP001501237"/>
    </source>
</evidence>
<evidence type="ECO:0000313" key="2">
    <source>
        <dbReference type="EMBL" id="GAA3220926.1"/>
    </source>
</evidence>
<dbReference type="Proteomes" id="UP001501237">
    <property type="component" value="Unassembled WGS sequence"/>
</dbReference>
<organism evidence="2 3">
    <name type="scientific">Actinocorallia longicatena</name>
    <dbReference type="NCBI Taxonomy" id="111803"/>
    <lineage>
        <taxon>Bacteria</taxon>
        <taxon>Bacillati</taxon>
        <taxon>Actinomycetota</taxon>
        <taxon>Actinomycetes</taxon>
        <taxon>Streptosporangiales</taxon>
        <taxon>Thermomonosporaceae</taxon>
        <taxon>Actinocorallia</taxon>
    </lineage>
</organism>
<dbReference type="Pfam" id="PF13480">
    <property type="entry name" value="Acetyltransf_6"/>
    <property type="match status" value="2"/>
</dbReference>
<dbReference type="InterPro" id="IPR038740">
    <property type="entry name" value="BioF2-like_GNAT_dom"/>
</dbReference>
<protein>
    <submittedName>
        <fullName evidence="2">GNAT family N-acetyltransferase</fullName>
    </submittedName>
</protein>
<comment type="caution">
    <text evidence="2">The sequence shown here is derived from an EMBL/GenBank/DDBJ whole genome shotgun (WGS) entry which is preliminary data.</text>
</comment>
<gene>
    <name evidence="2" type="ORF">GCM10010468_45810</name>
</gene>
<feature type="domain" description="BioF2-like acetyltransferase" evidence="1">
    <location>
        <begin position="186"/>
        <end position="330"/>
    </location>
</feature>
<dbReference type="RefSeq" id="WP_344831700.1">
    <property type="nucleotide sequence ID" value="NZ_BAAAUV010000011.1"/>
</dbReference>
<reference evidence="3" key="1">
    <citation type="journal article" date="2019" name="Int. J. Syst. Evol. Microbiol.">
        <title>The Global Catalogue of Microorganisms (GCM) 10K type strain sequencing project: providing services to taxonomists for standard genome sequencing and annotation.</title>
        <authorList>
            <consortium name="The Broad Institute Genomics Platform"/>
            <consortium name="The Broad Institute Genome Sequencing Center for Infectious Disease"/>
            <person name="Wu L."/>
            <person name="Ma J."/>
        </authorList>
    </citation>
    <scope>NUCLEOTIDE SEQUENCE [LARGE SCALE GENOMIC DNA]</scope>
    <source>
        <strain evidence="3">JCM 9377</strain>
    </source>
</reference>
<evidence type="ECO:0000259" key="1">
    <source>
        <dbReference type="Pfam" id="PF13480"/>
    </source>
</evidence>
<feature type="domain" description="BioF2-like acetyltransferase" evidence="1">
    <location>
        <begin position="18"/>
        <end position="87"/>
    </location>
</feature>
<name>A0ABP6QJ02_9ACTN</name>
<accession>A0ABP6QJ02</accession>
<sequence length="383" mass="42490">MTLAPDVDRHTSSNPKSGWVVEVNRDDDAFITLADDWRDLYRRCSAATPFQSQGWLASWWNHYGKSGDLRLVLVRHQGRLVAAAPLMSARRGGLPVLLPLGGALADFTDLLLDEEAGPGALEALIGALTSLRHWQAIDLGEVRPGSVAHAVAQRWPGGSWVLPASLCMEVPVMEPDAFLRRFPSRTAGKMRARLRAIQASGIIVDSVGPEAAEASVHVLLRLHEEQWRGRGVNQEHLRSRFAGHLAQSTEQMIRQGQAALHEYRLDGRVVAADLVIIGNDMIGGYLYGAVPDLRDRIEVSLLLLRQNLHLGQALKKPRFSMLRGGEAYKEKWLPEAVCNERIILGRTNSAQCYVTALRGRRAVCALLRRLRNRAGTPTARRRR</sequence>
<proteinExistence type="predicted"/>